<reference evidence="5" key="1">
    <citation type="submission" date="2023-03" db="EMBL/GenBank/DDBJ databases">
        <title>Massive genome expansion in bonnet fungi (Mycena s.s.) driven by repeated elements and novel gene families across ecological guilds.</title>
        <authorList>
            <consortium name="Lawrence Berkeley National Laboratory"/>
            <person name="Harder C.B."/>
            <person name="Miyauchi S."/>
            <person name="Viragh M."/>
            <person name="Kuo A."/>
            <person name="Thoen E."/>
            <person name="Andreopoulos B."/>
            <person name="Lu D."/>
            <person name="Skrede I."/>
            <person name="Drula E."/>
            <person name="Henrissat B."/>
            <person name="Morin E."/>
            <person name="Kohler A."/>
            <person name="Barry K."/>
            <person name="LaButti K."/>
            <person name="Morin E."/>
            <person name="Salamov A."/>
            <person name="Lipzen A."/>
            <person name="Mereny Z."/>
            <person name="Hegedus B."/>
            <person name="Baldrian P."/>
            <person name="Stursova M."/>
            <person name="Weitz H."/>
            <person name="Taylor A."/>
            <person name="Grigoriev I.V."/>
            <person name="Nagy L.G."/>
            <person name="Martin F."/>
            <person name="Kauserud H."/>
        </authorList>
    </citation>
    <scope>NUCLEOTIDE SEQUENCE</scope>
    <source>
        <strain evidence="5">9284</strain>
    </source>
</reference>
<dbReference type="InterPro" id="IPR050613">
    <property type="entry name" value="Sec_Metabolite_Reg"/>
</dbReference>
<feature type="compositionally biased region" description="Gly residues" evidence="3">
    <location>
        <begin position="1"/>
        <end position="10"/>
    </location>
</feature>
<dbReference type="SMART" id="SM00066">
    <property type="entry name" value="GAL4"/>
    <property type="match status" value="1"/>
</dbReference>
<evidence type="ECO:0000256" key="3">
    <source>
        <dbReference type="SAM" id="MobiDB-lite"/>
    </source>
</evidence>
<dbReference type="PANTHER" id="PTHR31001">
    <property type="entry name" value="UNCHARACTERIZED TRANSCRIPTIONAL REGULATORY PROTEIN"/>
    <property type="match status" value="1"/>
</dbReference>
<dbReference type="AlphaFoldDB" id="A0AAD7BIQ9"/>
<organism evidence="5 6">
    <name type="scientific">Roridomyces roridus</name>
    <dbReference type="NCBI Taxonomy" id="1738132"/>
    <lineage>
        <taxon>Eukaryota</taxon>
        <taxon>Fungi</taxon>
        <taxon>Dikarya</taxon>
        <taxon>Basidiomycota</taxon>
        <taxon>Agaricomycotina</taxon>
        <taxon>Agaricomycetes</taxon>
        <taxon>Agaricomycetidae</taxon>
        <taxon>Agaricales</taxon>
        <taxon>Marasmiineae</taxon>
        <taxon>Mycenaceae</taxon>
        <taxon>Roridomyces</taxon>
    </lineage>
</organism>
<dbReference type="GO" id="GO:0008270">
    <property type="term" value="F:zinc ion binding"/>
    <property type="evidence" value="ECO:0007669"/>
    <property type="project" value="InterPro"/>
</dbReference>
<dbReference type="EMBL" id="JARKIF010000015">
    <property type="protein sequence ID" value="KAJ7622179.1"/>
    <property type="molecule type" value="Genomic_DNA"/>
</dbReference>
<proteinExistence type="predicted"/>
<dbReference type="GO" id="GO:0005634">
    <property type="term" value="C:nucleus"/>
    <property type="evidence" value="ECO:0007669"/>
    <property type="project" value="UniProtKB-SubCell"/>
</dbReference>
<feature type="region of interest" description="Disordered" evidence="3">
    <location>
        <begin position="1"/>
        <end position="62"/>
    </location>
</feature>
<evidence type="ECO:0000259" key="4">
    <source>
        <dbReference type="PROSITE" id="PS50048"/>
    </source>
</evidence>
<dbReference type="InterPro" id="IPR036864">
    <property type="entry name" value="Zn2-C6_fun-type_DNA-bd_sf"/>
</dbReference>
<dbReference type="Pfam" id="PF00172">
    <property type="entry name" value="Zn_clus"/>
    <property type="match status" value="1"/>
</dbReference>
<feature type="domain" description="Zn(2)-C6 fungal-type" evidence="4">
    <location>
        <begin position="63"/>
        <end position="94"/>
    </location>
</feature>
<name>A0AAD7BIQ9_9AGAR</name>
<feature type="region of interest" description="Disordered" evidence="3">
    <location>
        <begin position="172"/>
        <end position="375"/>
    </location>
</feature>
<dbReference type="PROSITE" id="PS00463">
    <property type="entry name" value="ZN2_CY6_FUNGAL_1"/>
    <property type="match status" value="1"/>
</dbReference>
<accession>A0AAD7BIQ9</accession>
<evidence type="ECO:0000313" key="6">
    <source>
        <dbReference type="Proteomes" id="UP001221142"/>
    </source>
</evidence>
<feature type="compositionally biased region" description="Basic and acidic residues" evidence="3">
    <location>
        <begin position="210"/>
        <end position="220"/>
    </location>
</feature>
<dbReference type="PROSITE" id="PS50048">
    <property type="entry name" value="ZN2_CY6_FUNGAL_2"/>
    <property type="match status" value="1"/>
</dbReference>
<keyword evidence="6" id="KW-1185">Reference proteome</keyword>
<dbReference type="Proteomes" id="UP001221142">
    <property type="component" value="Unassembled WGS sequence"/>
</dbReference>
<sequence>MKPANGGGGAPQLPSIRSLHPYLPPIAPMPQANPNPSRNGGSDHDDCGDEEPPKKRRRRQALSCTECKRRKIRCDRNQPCAPCMRRGEHEKCKWHVVEQVNERFAPLVEYEALRTRVNALESFVSHLPPAILASMPPVPGSDSSSSSVPGPSRLRRPSFFATSLPHIFQQGVHREVDNGDIVPSSPRSQHGEDGRRPSAIWLSHASDSGNDSRDLPHDDNGSLISRPRVSHAERPQGETSPGPQPGMARRFTYPHSRGPSGGVLNLDLDSLDSRPRPRAMSPHSPRERDPPPSSPQRRRRSPSGSSSRSLAFPSSSPTSEWAVPPAFGAFSPVPPFSSSYSSSGTSFTSSPPPLSSSASGSGSDAGRMSGENGNG</sequence>
<dbReference type="InterPro" id="IPR001138">
    <property type="entry name" value="Zn2Cys6_DnaBD"/>
</dbReference>
<evidence type="ECO:0000256" key="1">
    <source>
        <dbReference type="ARBA" id="ARBA00004123"/>
    </source>
</evidence>
<dbReference type="PANTHER" id="PTHR31001:SF89">
    <property type="entry name" value="ZN(2)-C6 FUNGAL-TYPE DOMAIN-CONTAINING PROTEIN"/>
    <property type="match status" value="1"/>
</dbReference>
<dbReference type="SUPFAM" id="SSF57701">
    <property type="entry name" value="Zn2/Cys6 DNA-binding domain"/>
    <property type="match status" value="1"/>
</dbReference>
<dbReference type="CDD" id="cd00067">
    <property type="entry name" value="GAL4"/>
    <property type="match status" value="1"/>
</dbReference>
<evidence type="ECO:0000313" key="5">
    <source>
        <dbReference type="EMBL" id="KAJ7622179.1"/>
    </source>
</evidence>
<protein>
    <recommendedName>
        <fullName evidence="4">Zn(2)-C6 fungal-type domain-containing protein</fullName>
    </recommendedName>
</protein>
<gene>
    <name evidence="5" type="ORF">FB45DRAFT_1031864</name>
</gene>
<comment type="caution">
    <text evidence="5">The sequence shown here is derived from an EMBL/GenBank/DDBJ whole genome shotgun (WGS) entry which is preliminary data.</text>
</comment>
<comment type="subcellular location">
    <subcellularLocation>
        <location evidence="1">Nucleus</location>
    </subcellularLocation>
</comment>
<feature type="region of interest" description="Disordered" evidence="3">
    <location>
        <begin position="137"/>
        <end position="156"/>
    </location>
</feature>
<keyword evidence="2" id="KW-0539">Nucleus</keyword>
<feature type="compositionally biased region" description="Low complexity" evidence="3">
    <location>
        <begin position="140"/>
        <end position="152"/>
    </location>
</feature>
<feature type="compositionally biased region" description="Low complexity" evidence="3">
    <location>
        <begin position="302"/>
        <end position="362"/>
    </location>
</feature>
<dbReference type="GO" id="GO:0000981">
    <property type="term" value="F:DNA-binding transcription factor activity, RNA polymerase II-specific"/>
    <property type="evidence" value="ECO:0007669"/>
    <property type="project" value="InterPro"/>
</dbReference>
<evidence type="ECO:0000256" key="2">
    <source>
        <dbReference type="ARBA" id="ARBA00023242"/>
    </source>
</evidence>
<dbReference type="Gene3D" id="4.10.240.10">
    <property type="entry name" value="Zn(2)-C6 fungal-type DNA-binding domain"/>
    <property type="match status" value="1"/>
</dbReference>
<feature type="compositionally biased region" description="Pro residues" evidence="3">
    <location>
        <begin position="22"/>
        <end position="33"/>
    </location>
</feature>